<evidence type="ECO:0000313" key="2">
    <source>
        <dbReference type="Proteomes" id="UP000199452"/>
    </source>
</evidence>
<dbReference type="EMBL" id="FMYP01000022">
    <property type="protein sequence ID" value="SDC24746.1"/>
    <property type="molecule type" value="Genomic_DNA"/>
</dbReference>
<sequence length="68" mass="7799">MPEASHVYRKIMYVAMRPQLGSKVRGFGCFYKHETPPGFTVNPKAFTTDGVTFLPREESPRQVTHNKE</sequence>
<proteinExistence type="predicted"/>
<name>A0A1G6K386_9BACT</name>
<protein>
    <submittedName>
        <fullName evidence="1">Uncharacterized protein</fullName>
    </submittedName>
</protein>
<gene>
    <name evidence="1" type="ORF">SAMN05216323_102249</name>
</gene>
<evidence type="ECO:0000313" key="1">
    <source>
        <dbReference type="EMBL" id="SDC24746.1"/>
    </source>
</evidence>
<reference evidence="1 2" key="1">
    <citation type="submission" date="2016-09" db="EMBL/GenBank/DDBJ databases">
        <authorList>
            <person name="Capua I."/>
            <person name="De Benedictis P."/>
            <person name="Joannis T."/>
            <person name="Lombin L.H."/>
            <person name="Cattoli G."/>
        </authorList>
    </citation>
    <scope>NUCLEOTIDE SEQUENCE [LARGE SCALE GENOMIC DNA]</scope>
    <source>
        <strain evidence="1 2">A7P-90m</strain>
    </source>
</reference>
<keyword evidence="2" id="KW-1185">Reference proteome</keyword>
<dbReference type="Proteomes" id="UP000199452">
    <property type="component" value="Unassembled WGS sequence"/>
</dbReference>
<organism evidence="1 2">
    <name type="scientific">Williamwhitmania taraxaci</name>
    <dbReference type="NCBI Taxonomy" id="1640674"/>
    <lineage>
        <taxon>Bacteria</taxon>
        <taxon>Pseudomonadati</taxon>
        <taxon>Bacteroidota</taxon>
        <taxon>Bacteroidia</taxon>
        <taxon>Bacteroidales</taxon>
        <taxon>Williamwhitmaniaceae</taxon>
        <taxon>Williamwhitmania</taxon>
    </lineage>
</organism>
<dbReference type="AlphaFoldDB" id="A0A1G6K386"/>
<accession>A0A1G6K386</accession>